<dbReference type="EMBL" id="CAJOBC010132801">
    <property type="protein sequence ID" value="CAF4618791.1"/>
    <property type="molecule type" value="Genomic_DNA"/>
</dbReference>
<feature type="compositionally biased region" description="Polar residues" evidence="1">
    <location>
        <begin position="61"/>
        <end position="70"/>
    </location>
</feature>
<organism evidence="2 3">
    <name type="scientific">Didymodactylos carnosus</name>
    <dbReference type="NCBI Taxonomy" id="1234261"/>
    <lineage>
        <taxon>Eukaryota</taxon>
        <taxon>Metazoa</taxon>
        <taxon>Spiralia</taxon>
        <taxon>Gnathifera</taxon>
        <taxon>Rotifera</taxon>
        <taxon>Eurotatoria</taxon>
        <taxon>Bdelloidea</taxon>
        <taxon>Philodinida</taxon>
        <taxon>Philodinidae</taxon>
        <taxon>Didymodactylos</taxon>
    </lineage>
</organism>
<evidence type="ECO:0000256" key="1">
    <source>
        <dbReference type="SAM" id="MobiDB-lite"/>
    </source>
</evidence>
<feature type="region of interest" description="Disordered" evidence="1">
    <location>
        <begin position="50"/>
        <end position="70"/>
    </location>
</feature>
<name>A0A8S2ZCG5_9BILA</name>
<evidence type="ECO:0000313" key="2">
    <source>
        <dbReference type="EMBL" id="CAF4618791.1"/>
    </source>
</evidence>
<dbReference type="AlphaFoldDB" id="A0A8S2ZCG5"/>
<reference evidence="2" key="1">
    <citation type="submission" date="2021-02" db="EMBL/GenBank/DDBJ databases">
        <authorList>
            <person name="Nowell W R."/>
        </authorList>
    </citation>
    <scope>NUCLEOTIDE SEQUENCE</scope>
</reference>
<dbReference type="Proteomes" id="UP000681722">
    <property type="component" value="Unassembled WGS sequence"/>
</dbReference>
<proteinExistence type="predicted"/>
<accession>A0A8S2ZCG5</accession>
<sequence length="70" mass="7618">KPRTKLSKTITEGGANKTYETVFEAGESKEMRLSMKNEGLGTGAVQTEVDERPRRHAATEVVSSNCGYNA</sequence>
<evidence type="ECO:0000313" key="3">
    <source>
        <dbReference type="Proteomes" id="UP000681722"/>
    </source>
</evidence>
<comment type="caution">
    <text evidence="2">The sequence shown here is derived from an EMBL/GenBank/DDBJ whole genome shotgun (WGS) entry which is preliminary data.</text>
</comment>
<feature type="non-terminal residue" evidence="2">
    <location>
        <position position="1"/>
    </location>
</feature>
<gene>
    <name evidence="2" type="ORF">SRO942_LOCUS49462</name>
</gene>
<protein>
    <submittedName>
        <fullName evidence="2">Uncharacterized protein</fullName>
    </submittedName>
</protein>